<keyword evidence="3" id="KW-1185">Reference proteome</keyword>
<protein>
    <submittedName>
        <fullName evidence="2">Alkylhydroperoxidase AhpD family core domain-containing protein</fullName>
    </submittedName>
</protein>
<evidence type="ECO:0000313" key="2">
    <source>
        <dbReference type="EMBL" id="SHG87396.1"/>
    </source>
</evidence>
<dbReference type="SUPFAM" id="SSF69118">
    <property type="entry name" value="AhpD-like"/>
    <property type="match status" value="1"/>
</dbReference>
<dbReference type="GO" id="GO:0051920">
    <property type="term" value="F:peroxiredoxin activity"/>
    <property type="evidence" value="ECO:0007669"/>
    <property type="project" value="InterPro"/>
</dbReference>
<proteinExistence type="predicted"/>
<keyword evidence="2" id="KW-0560">Oxidoreductase</keyword>
<dbReference type="RefSeq" id="WP_073489620.1">
    <property type="nucleotide sequence ID" value="NZ_FQVN01000015.1"/>
</dbReference>
<reference evidence="2 3" key="1">
    <citation type="submission" date="2016-11" db="EMBL/GenBank/DDBJ databases">
        <authorList>
            <person name="Jaros S."/>
            <person name="Januszkiewicz K."/>
            <person name="Wedrychowicz H."/>
        </authorList>
    </citation>
    <scope>NUCLEOTIDE SEQUENCE [LARGE SCALE GENOMIC DNA]</scope>
    <source>
        <strain evidence="2 3">DSM 44523</strain>
    </source>
</reference>
<sequence>MNDYRFNLGEAWPEAYKAMFAFSAATKRGLDPILAELLKVRVSQINGCAYCLDMHTKLARHAGETEQRLYALNAWREAPFFTDAERAALALAEAMTLLHRDQVPDDVFEEARRHFDDSTLAKVVMAITVINTWNRLMTFQRPPVGDFQPGDVVGP</sequence>
<keyword evidence="2" id="KW-0575">Peroxidase</keyword>
<dbReference type="Pfam" id="PF02627">
    <property type="entry name" value="CMD"/>
    <property type="match status" value="1"/>
</dbReference>
<dbReference type="AlphaFoldDB" id="A0A1M5NCP7"/>
<dbReference type="STRING" id="2017.SAMN05444320_11596"/>
<dbReference type="Proteomes" id="UP000184501">
    <property type="component" value="Unassembled WGS sequence"/>
</dbReference>
<accession>A0A1M5NCP7</accession>
<dbReference type="PANTHER" id="PTHR34846">
    <property type="entry name" value="4-CARBOXYMUCONOLACTONE DECARBOXYLASE FAMILY PROTEIN (AFU_ORTHOLOGUE AFUA_6G11590)"/>
    <property type="match status" value="1"/>
</dbReference>
<dbReference type="Gene3D" id="1.20.1290.10">
    <property type="entry name" value="AhpD-like"/>
    <property type="match status" value="1"/>
</dbReference>
<organism evidence="2 3">
    <name type="scientific">Streptoalloteichus hindustanus</name>
    <dbReference type="NCBI Taxonomy" id="2017"/>
    <lineage>
        <taxon>Bacteria</taxon>
        <taxon>Bacillati</taxon>
        <taxon>Actinomycetota</taxon>
        <taxon>Actinomycetes</taxon>
        <taxon>Pseudonocardiales</taxon>
        <taxon>Pseudonocardiaceae</taxon>
        <taxon>Streptoalloteichus</taxon>
    </lineage>
</organism>
<evidence type="ECO:0000313" key="3">
    <source>
        <dbReference type="Proteomes" id="UP000184501"/>
    </source>
</evidence>
<dbReference type="InterPro" id="IPR003779">
    <property type="entry name" value="CMD-like"/>
</dbReference>
<dbReference type="PANTHER" id="PTHR34846:SF10">
    <property type="entry name" value="CYTOPLASMIC PROTEIN"/>
    <property type="match status" value="1"/>
</dbReference>
<name>A0A1M5NCP7_STRHI</name>
<gene>
    <name evidence="2" type="ORF">SAMN05444320_11596</name>
</gene>
<dbReference type="InterPro" id="IPR029032">
    <property type="entry name" value="AhpD-like"/>
</dbReference>
<evidence type="ECO:0000259" key="1">
    <source>
        <dbReference type="Pfam" id="PF02627"/>
    </source>
</evidence>
<dbReference type="NCBIfam" id="TIGR00778">
    <property type="entry name" value="ahpD_dom"/>
    <property type="match status" value="1"/>
</dbReference>
<dbReference type="InterPro" id="IPR004675">
    <property type="entry name" value="AhpD_core"/>
</dbReference>
<dbReference type="EMBL" id="FQVN01000015">
    <property type="protein sequence ID" value="SHG87396.1"/>
    <property type="molecule type" value="Genomic_DNA"/>
</dbReference>
<feature type="domain" description="Carboxymuconolactone decarboxylase-like" evidence="1">
    <location>
        <begin position="13"/>
        <end position="94"/>
    </location>
</feature>